<dbReference type="InterPro" id="IPR052427">
    <property type="entry name" value="Glycosyltrans_GT2/GT47"/>
</dbReference>
<evidence type="ECO:0000256" key="5">
    <source>
        <dbReference type="ARBA" id="ARBA00022989"/>
    </source>
</evidence>
<keyword evidence="4" id="KW-0812">Transmembrane</keyword>
<dbReference type="PANTHER" id="PTHR47844:SF1">
    <property type="entry name" value="EXOSTOSIN-LIKE 2"/>
    <property type="match status" value="1"/>
</dbReference>
<gene>
    <name evidence="8" type="ORF">PV05_07555</name>
</gene>
<evidence type="ECO:0000256" key="6">
    <source>
        <dbReference type="ARBA" id="ARBA00023136"/>
    </source>
</evidence>
<keyword evidence="3" id="KW-0808">Transferase</keyword>
<accession>A0A0D2EIM6</accession>
<name>A0A0D2EIM6_9EURO</name>
<evidence type="ECO:0000256" key="3">
    <source>
        <dbReference type="ARBA" id="ARBA00022679"/>
    </source>
</evidence>
<dbReference type="GO" id="GO:0016757">
    <property type="term" value="F:glycosyltransferase activity"/>
    <property type="evidence" value="ECO:0007669"/>
    <property type="project" value="UniProtKB-KW"/>
</dbReference>
<keyword evidence="9" id="KW-1185">Reference proteome</keyword>
<reference evidence="8 9" key="1">
    <citation type="submission" date="2015-01" db="EMBL/GenBank/DDBJ databases">
        <title>The Genome Sequence of Exophiala xenobiotica CBS118157.</title>
        <authorList>
            <consortium name="The Broad Institute Genomics Platform"/>
            <person name="Cuomo C."/>
            <person name="de Hoog S."/>
            <person name="Gorbushina A."/>
            <person name="Stielow B."/>
            <person name="Teixiera M."/>
            <person name="Abouelleil A."/>
            <person name="Chapman S.B."/>
            <person name="Priest M."/>
            <person name="Young S.K."/>
            <person name="Wortman J."/>
            <person name="Nusbaum C."/>
            <person name="Birren B."/>
        </authorList>
    </citation>
    <scope>NUCLEOTIDE SEQUENCE [LARGE SCALE GENOMIC DNA]</scope>
    <source>
        <strain evidence="8 9">CBS 118157</strain>
    </source>
</reference>
<evidence type="ECO:0000313" key="9">
    <source>
        <dbReference type="Proteomes" id="UP000054342"/>
    </source>
</evidence>
<dbReference type="STRING" id="348802.A0A0D2EIM6"/>
<dbReference type="Pfam" id="PF13641">
    <property type="entry name" value="Glyco_tranf_2_3"/>
    <property type="match status" value="1"/>
</dbReference>
<evidence type="ECO:0008006" key="10">
    <source>
        <dbReference type="Google" id="ProtNLM"/>
    </source>
</evidence>
<sequence>MGADLSLPSCIAPAVLMAFVSWDFYEHLLSERNKTRYRAFPFPKPQEWLHHPSNVSVIIPTVGHEESFEGCICSILKNNPREIIIVTTEAEKAKVAELVRTDRIESLRNKTEIDILTVSAANKRDQIIHGVNASKGSILALVDDDAYWPHEAVLKHLLSPFQQEDVGLAGGAVFSYLPEERKCRDLITPWEVAAIRLRGKRHGSMKSAHAADGGINFCVSGVTMLLRARILRDPAFQHAFTNDYWMGVRQNTGDDGFLTRWVLFRHLVHPLAQADNGIAARPRQWRLGIQLTPEAEVGTTIMRDSRFAGQMKRWYRSGLRHRLLCLVYEPGIRGIWQTFPFMTRKMLEGMLNPILLWVRLWSIYKIFRAEPWLALIILGWKTQSYVRGVLRFVDEYPFARRYWWAAVLADKVYLISDWYCWATLGTEAWMSRPKVDNNGGYPESNAGPEKDA</sequence>
<comment type="subcellular location">
    <subcellularLocation>
        <location evidence="1">Membrane</location>
    </subcellularLocation>
</comment>
<proteinExistence type="predicted"/>
<evidence type="ECO:0000256" key="7">
    <source>
        <dbReference type="ARBA" id="ARBA00023180"/>
    </source>
</evidence>
<dbReference type="EMBL" id="KN847320">
    <property type="protein sequence ID" value="KIW55263.1"/>
    <property type="molecule type" value="Genomic_DNA"/>
</dbReference>
<organism evidence="8 9">
    <name type="scientific">Exophiala xenobiotica</name>
    <dbReference type="NCBI Taxonomy" id="348802"/>
    <lineage>
        <taxon>Eukaryota</taxon>
        <taxon>Fungi</taxon>
        <taxon>Dikarya</taxon>
        <taxon>Ascomycota</taxon>
        <taxon>Pezizomycotina</taxon>
        <taxon>Eurotiomycetes</taxon>
        <taxon>Chaetothyriomycetidae</taxon>
        <taxon>Chaetothyriales</taxon>
        <taxon>Herpotrichiellaceae</taxon>
        <taxon>Exophiala</taxon>
    </lineage>
</organism>
<dbReference type="Proteomes" id="UP000054342">
    <property type="component" value="Unassembled WGS sequence"/>
</dbReference>
<dbReference type="SUPFAM" id="SSF53448">
    <property type="entry name" value="Nucleotide-diphospho-sugar transferases"/>
    <property type="match status" value="1"/>
</dbReference>
<dbReference type="PANTHER" id="PTHR47844">
    <property type="entry name" value="SYNTHASE CPS1, PUTATIVE (AFU_ORTHOLOGUE AFUA_7G02500)-RELATED"/>
    <property type="match status" value="1"/>
</dbReference>
<dbReference type="RefSeq" id="XP_013315847.1">
    <property type="nucleotide sequence ID" value="XM_013460393.1"/>
</dbReference>
<evidence type="ECO:0000256" key="4">
    <source>
        <dbReference type="ARBA" id="ARBA00022692"/>
    </source>
</evidence>
<evidence type="ECO:0000256" key="1">
    <source>
        <dbReference type="ARBA" id="ARBA00004370"/>
    </source>
</evidence>
<keyword evidence="6" id="KW-0472">Membrane</keyword>
<dbReference type="InterPro" id="IPR029044">
    <property type="entry name" value="Nucleotide-diphossugar_trans"/>
</dbReference>
<dbReference type="HOGENOM" id="CLU_019940_3_0_1"/>
<keyword evidence="5" id="KW-1133">Transmembrane helix</keyword>
<evidence type="ECO:0000256" key="2">
    <source>
        <dbReference type="ARBA" id="ARBA00022676"/>
    </source>
</evidence>
<dbReference type="GeneID" id="25329463"/>
<dbReference type="Gene3D" id="3.90.550.10">
    <property type="entry name" value="Spore Coat Polysaccharide Biosynthesis Protein SpsA, Chain A"/>
    <property type="match status" value="1"/>
</dbReference>
<protein>
    <recommendedName>
        <fullName evidence="10">Glycosyltransferase 2-like domain-containing protein</fullName>
    </recommendedName>
</protein>
<dbReference type="AlphaFoldDB" id="A0A0D2EIM6"/>
<keyword evidence="7" id="KW-0325">Glycoprotein</keyword>
<dbReference type="GO" id="GO:0016020">
    <property type="term" value="C:membrane"/>
    <property type="evidence" value="ECO:0007669"/>
    <property type="project" value="UniProtKB-SubCell"/>
</dbReference>
<keyword evidence="2" id="KW-0328">Glycosyltransferase</keyword>
<evidence type="ECO:0000313" key="8">
    <source>
        <dbReference type="EMBL" id="KIW55263.1"/>
    </source>
</evidence>
<dbReference type="OrthoDB" id="4116156at2759"/>